<protein>
    <submittedName>
        <fullName evidence="3">Uncharacterized protein</fullName>
    </submittedName>
</protein>
<reference evidence="3 4" key="1">
    <citation type="journal article" date="2018" name="Sci. Rep.">
        <title>Genome sequence of the cauliflower mushroom Sparassis crispa (Hanabiratake) and its association with beneficial usage.</title>
        <authorList>
            <person name="Kiyama R."/>
            <person name="Furutani Y."/>
            <person name="Kawaguchi K."/>
            <person name="Nakanishi T."/>
        </authorList>
    </citation>
    <scope>NUCLEOTIDE SEQUENCE [LARGE SCALE GENOMIC DNA]</scope>
</reference>
<dbReference type="Pfam" id="PF12326">
    <property type="entry name" value="EOS1"/>
    <property type="match status" value="1"/>
</dbReference>
<evidence type="ECO:0000256" key="2">
    <source>
        <dbReference type="SAM" id="Phobius"/>
    </source>
</evidence>
<evidence type="ECO:0000256" key="1">
    <source>
        <dbReference type="SAM" id="MobiDB-lite"/>
    </source>
</evidence>
<dbReference type="PANTHER" id="PTHR28147">
    <property type="entry name" value="N-GLYCOSYLATION PROTEIN EOS1"/>
    <property type="match status" value="1"/>
</dbReference>
<keyword evidence="2" id="KW-0472">Membrane</keyword>
<gene>
    <name evidence="3" type="ORF">SCP_0803660</name>
</gene>
<dbReference type="GeneID" id="38782761"/>
<dbReference type="InterPro" id="IPR021100">
    <property type="entry name" value="N-glycosylation_EOS1"/>
</dbReference>
<dbReference type="EMBL" id="BFAD01000008">
    <property type="protein sequence ID" value="GBE85844.1"/>
    <property type="molecule type" value="Genomic_DNA"/>
</dbReference>
<feature type="compositionally biased region" description="Pro residues" evidence="1">
    <location>
        <begin position="68"/>
        <end position="90"/>
    </location>
</feature>
<dbReference type="GO" id="GO:0006487">
    <property type="term" value="P:protein N-linked glycosylation"/>
    <property type="evidence" value="ECO:0007669"/>
    <property type="project" value="TreeGrafter"/>
</dbReference>
<feature type="region of interest" description="Disordered" evidence="1">
    <location>
        <begin position="44"/>
        <end position="167"/>
    </location>
</feature>
<dbReference type="Proteomes" id="UP000287166">
    <property type="component" value="Unassembled WGS sequence"/>
</dbReference>
<comment type="caution">
    <text evidence="3">The sequence shown here is derived from an EMBL/GenBank/DDBJ whole genome shotgun (WGS) entry which is preliminary data.</text>
</comment>
<feature type="region of interest" description="Disordered" evidence="1">
    <location>
        <begin position="386"/>
        <end position="409"/>
    </location>
</feature>
<evidence type="ECO:0000313" key="4">
    <source>
        <dbReference type="Proteomes" id="UP000287166"/>
    </source>
</evidence>
<dbReference type="GO" id="GO:0034599">
    <property type="term" value="P:cellular response to oxidative stress"/>
    <property type="evidence" value="ECO:0007669"/>
    <property type="project" value="InterPro"/>
</dbReference>
<feature type="compositionally biased region" description="Basic residues" evidence="1">
    <location>
        <begin position="92"/>
        <end position="104"/>
    </location>
</feature>
<proteinExistence type="predicted"/>
<dbReference type="RefSeq" id="XP_027616757.1">
    <property type="nucleotide sequence ID" value="XM_027760956.1"/>
</dbReference>
<feature type="compositionally biased region" description="Low complexity" evidence="1">
    <location>
        <begin position="125"/>
        <end position="137"/>
    </location>
</feature>
<dbReference type="OrthoDB" id="2139606at2759"/>
<feature type="transmembrane region" description="Helical" evidence="2">
    <location>
        <begin position="261"/>
        <end position="281"/>
    </location>
</feature>
<dbReference type="AlphaFoldDB" id="A0A401GVQ6"/>
<organism evidence="3 4">
    <name type="scientific">Sparassis crispa</name>
    <dbReference type="NCBI Taxonomy" id="139825"/>
    <lineage>
        <taxon>Eukaryota</taxon>
        <taxon>Fungi</taxon>
        <taxon>Dikarya</taxon>
        <taxon>Basidiomycota</taxon>
        <taxon>Agaricomycotina</taxon>
        <taxon>Agaricomycetes</taxon>
        <taxon>Polyporales</taxon>
        <taxon>Sparassidaceae</taxon>
        <taxon>Sparassis</taxon>
    </lineage>
</organism>
<name>A0A401GVQ6_9APHY</name>
<dbReference type="GO" id="GO:0005789">
    <property type="term" value="C:endoplasmic reticulum membrane"/>
    <property type="evidence" value="ECO:0007669"/>
    <property type="project" value="InterPro"/>
</dbReference>
<evidence type="ECO:0000313" key="3">
    <source>
        <dbReference type="EMBL" id="GBE85844.1"/>
    </source>
</evidence>
<sequence length="479" mass="51667">MLPSVSTRVCCVPSFPLLAPCFPQSLHRQQPSLPALFLLPLSPAPGDPPHAPSPPRRSTSALALTPISAPPPPPPPLPPYPGCQPSPPHPLTRCRVRARPRRHSAMSAPSSSPPPYSLTPPEPSFSPASNRRAASSPHLRQPQYPLPSQRARRALVQSDCDDSADDTAASEDDILYTTSASASTGFTGVLRARILGKGKAREDTLRPITTAPGVRCAGETETDGEDSPRNLPTARITGPSLRPLPHTLSAVMPALVSFSRLLAIVPAVFGTVYLSACMLGLGGESDVWKAEFFVAALWAVLTGWQCLQMTTGLLKRWRVYYSPLATLIRLFALQAICWPATHLTLTLLDYEKRPALCWAVVGTTTCCSRSIQLWVTSNIAPAPLPHPPPPPALAASHSRPLHPSHAHAQHDSPLSALASALGNVIAGGAQDELEWKRGRRRRWDWAEVGRKCALPAGVLYFVTAWAEMIRREVERGPPC</sequence>
<keyword evidence="2" id="KW-0812">Transmembrane</keyword>
<keyword evidence="4" id="KW-1185">Reference proteome</keyword>
<dbReference type="STRING" id="139825.A0A401GVQ6"/>
<keyword evidence="2" id="KW-1133">Transmembrane helix</keyword>
<feature type="compositionally biased region" description="Pro residues" evidence="1">
    <location>
        <begin position="111"/>
        <end position="124"/>
    </location>
</feature>
<accession>A0A401GVQ6</accession>
<dbReference type="PANTHER" id="PTHR28147:SF1">
    <property type="entry name" value="N-GLYCOSYLATION PROTEIN EOS1"/>
    <property type="match status" value="1"/>
</dbReference>
<feature type="transmembrane region" description="Helical" evidence="2">
    <location>
        <begin position="287"/>
        <end position="307"/>
    </location>
</feature>
<dbReference type="InParanoid" id="A0A401GVQ6"/>
<feature type="compositionally biased region" description="Pro residues" evidence="1">
    <location>
        <begin position="44"/>
        <end position="55"/>
    </location>
</feature>